<dbReference type="RefSeq" id="WP_242765510.1">
    <property type="nucleotide sequence ID" value="NZ_JALDAY010000004.1"/>
</dbReference>
<proteinExistence type="predicted"/>
<sequence>MSTRRWQKSSYCQEGEACVHISVAPGAVHLTDRPGPPQPVLTTTPAAFTALLHVLKAGTPLASSPPPVSSATTAA</sequence>
<evidence type="ECO:0000259" key="1">
    <source>
        <dbReference type="Pfam" id="PF04149"/>
    </source>
</evidence>
<protein>
    <submittedName>
        <fullName evidence="2">DUF397 domain-containing protein</fullName>
    </submittedName>
</protein>
<keyword evidence="3" id="KW-1185">Reference proteome</keyword>
<reference evidence="2" key="1">
    <citation type="submission" date="2022-03" db="EMBL/GenBank/DDBJ databases">
        <title>Streptomyces 7R015 and 7R016 isolated from Barleria lupulina in Thailand.</title>
        <authorList>
            <person name="Kanchanasin P."/>
            <person name="Phongsopitanun W."/>
            <person name="Tanasupawat S."/>
        </authorList>
    </citation>
    <scope>NUCLEOTIDE SEQUENCE</scope>
    <source>
        <strain evidence="2">7R015</strain>
    </source>
</reference>
<dbReference type="Pfam" id="PF04149">
    <property type="entry name" value="DUF397"/>
    <property type="match status" value="1"/>
</dbReference>
<organism evidence="2 3">
    <name type="scientific">Streptomyces cylindrosporus</name>
    <dbReference type="NCBI Taxonomy" id="2927583"/>
    <lineage>
        <taxon>Bacteria</taxon>
        <taxon>Bacillati</taxon>
        <taxon>Actinomycetota</taxon>
        <taxon>Actinomycetes</taxon>
        <taxon>Kitasatosporales</taxon>
        <taxon>Streptomycetaceae</taxon>
        <taxon>Streptomyces</taxon>
    </lineage>
</organism>
<feature type="domain" description="DUF397" evidence="1">
    <location>
        <begin position="5"/>
        <end position="55"/>
    </location>
</feature>
<evidence type="ECO:0000313" key="2">
    <source>
        <dbReference type="EMBL" id="MCI3272354.1"/>
    </source>
</evidence>
<dbReference type="EMBL" id="JALDAY010000004">
    <property type="protein sequence ID" value="MCI3272354.1"/>
    <property type="molecule type" value="Genomic_DNA"/>
</dbReference>
<dbReference type="Proteomes" id="UP001165269">
    <property type="component" value="Unassembled WGS sequence"/>
</dbReference>
<name>A0ABS9Y5T0_9ACTN</name>
<evidence type="ECO:0000313" key="3">
    <source>
        <dbReference type="Proteomes" id="UP001165269"/>
    </source>
</evidence>
<accession>A0ABS9Y5T0</accession>
<dbReference type="InterPro" id="IPR007278">
    <property type="entry name" value="DUF397"/>
</dbReference>
<comment type="caution">
    <text evidence="2">The sequence shown here is derived from an EMBL/GenBank/DDBJ whole genome shotgun (WGS) entry which is preliminary data.</text>
</comment>
<gene>
    <name evidence="2" type="ORF">MQP27_14650</name>
</gene>